<comment type="caution">
    <text evidence="2">The sequence shown here is derived from an EMBL/GenBank/DDBJ whole genome shotgun (WGS) entry which is preliminary data.</text>
</comment>
<accession>A0A3L8NY31</accession>
<dbReference type="SUPFAM" id="SSF52980">
    <property type="entry name" value="Restriction endonuclease-like"/>
    <property type="match status" value="1"/>
</dbReference>
<proteinExistence type="predicted"/>
<sequence length="307" mass="34554">MSNSGRSEPLPVLAGDLVDLGLSRGALRGHGWQRIYWGVHVVADVELDVKVRAQAGLLLHPVADAHLSHSTVAQLLGIPVPVDDEIHVTVHARRDRHYRAGLRPHFRAAPSDCAQFRGMPISAALQLFVELAATLPLVDTVVAGDHMVRHGFFTRDELVDYCARLRGKHVRKSRRAAALVRAEVDSPMETRLRLLLVFAGLPEPEVNFRIVGATGRLRRRLDLSYPRIRLIVEYDGRHHIERVGQWESDLDRREELDEGGWRIIVVTSAGIFHDPLRTIERVRRALVQRGVRVSPINEGWRAHFPVA</sequence>
<keyword evidence="3" id="KW-1185">Reference proteome</keyword>
<dbReference type="Pfam" id="PF04480">
    <property type="entry name" value="DUF559"/>
    <property type="match status" value="1"/>
</dbReference>
<dbReference type="InterPro" id="IPR011335">
    <property type="entry name" value="Restrct_endonuc-II-like"/>
</dbReference>
<dbReference type="AlphaFoldDB" id="A0A3L8NY31"/>
<dbReference type="Proteomes" id="UP000281708">
    <property type="component" value="Unassembled WGS sequence"/>
</dbReference>
<name>A0A3L8NY31_9ACTN</name>
<dbReference type="EMBL" id="RDBE01000010">
    <property type="protein sequence ID" value="RLV47602.1"/>
    <property type="molecule type" value="Genomic_DNA"/>
</dbReference>
<protein>
    <submittedName>
        <fullName evidence="2">DUF559 domain-containing protein</fullName>
    </submittedName>
</protein>
<dbReference type="InterPro" id="IPR007569">
    <property type="entry name" value="DUF559"/>
</dbReference>
<dbReference type="Gene3D" id="3.40.960.10">
    <property type="entry name" value="VSR Endonuclease"/>
    <property type="match status" value="1"/>
</dbReference>
<dbReference type="RefSeq" id="WP_121807108.1">
    <property type="nucleotide sequence ID" value="NZ_RDBE01000010.1"/>
</dbReference>
<feature type="domain" description="DUF559" evidence="1">
    <location>
        <begin position="222"/>
        <end position="285"/>
    </location>
</feature>
<reference evidence="2 3" key="1">
    <citation type="submission" date="2018-10" db="EMBL/GenBank/DDBJ databases">
        <title>Marmoricola sp. 4Q3S-7 whole genome shotgun sequence.</title>
        <authorList>
            <person name="Li F."/>
        </authorList>
    </citation>
    <scope>NUCLEOTIDE SEQUENCE [LARGE SCALE GENOMIC DNA]</scope>
    <source>
        <strain evidence="2 3">4Q3S-7</strain>
    </source>
</reference>
<evidence type="ECO:0000259" key="1">
    <source>
        <dbReference type="Pfam" id="PF04480"/>
    </source>
</evidence>
<evidence type="ECO:0000313" key="3">
    <source>
        <dbReference type="Proteomes" id="UP000281708"/>
    </source>
</evidence>
<gene>
    <name evidence="2" type="ORF">D9V37_15675</name>
</gene>
<evidence type="ECO:0000313" key="2">
    <source>
        <dbReference type="EMBL" id="RLV47602.1"/>
    </source>
</evidence>
<dbReference type="OrthoDB" id="3173471at2"/>
<organism evidence="2 3">
    <name type="scientific">Nocardioides mangrovicus</name>
    <dbReference type="NCBI Taxonomy" id="2478913"/>
    <lineage>
        <taxon>Bacteria</taxon>
        <taxon>Bacillati</taxon>
        <taxon>Actinomycetota</taxon>
        <taxon>Actinomycetes</taxon>
        <taxon>Propionibacteriales</taxon>
        <taxon>Nocardioidaceae</taxon>
        <taxon>Nocardioides</taxon>
    </lineage>
</organism>